<comment type="similarity">
    <text evidence="1">Belongs to the LysR transcriptional regulatory family.</text>
</comment>
<dbReference type="PANTHER" id="PTHR30126">
    <property type="entry name" value="HTH-TYPE TRANSCRIPTIONAL REGULATOR"/>
    <property type="match status" value="1"/>
</dbReference>
<dbReference type="Pfam" id="PF00126">
    <property type="entry name" value="HTH_1"/>
    <property type="match status" value="1"/>
</dbReference>
<dbReference type="InterPro" id="IPR036390">
    <property type="entry name" value="WH_DNA-bd_sf"/>
</dbReference>
<dbReference type="STRING" id="1177179.A11A3_06585"/>
<dbReference type="GO" id="GO:0000976">
    <property type="term" value="F:transcription cis-regulatory region binding"/>
    <property type="evidence" value="ECO:0007669"/>
    <property type="project" value="TreeGrafter"/>
</dbReference>
<dbReference type="PRINTS" id="PR00039">
    <property type="entry name" value="HTHLYSR"/>
</dbReference>
<keyword evidence="2" id="KW-0805">Transcription regulation</keyword>
<evidence type="ECO:0000313" key="7">
    <source>
        <dbReference type="Proteomes" id="UP000010164"/>
    </source>
</evidence>
<dbReference type="CDD" id="cd05466">
    <property type="entry name" value="PBP2_LTTR_substrate"/>
    <property type="match status" value="1"/>
</dbReference>
<dbReference type="PATRIC" id="fig|1177179.3.peg.1325"/>
<evidence type="ECO:0000256" key="2">
    <source>
        <dbReference type="ARBA" id="ARBA00023015"/>
    </source>
</evidence>
<organism evidence="6 7">
    <name type="scientific">Alcanivorax hongdengensis A-11-3</name>
    <dbReference type="NCBI Taxonomy" id="1177179"/>
    <lineage>
        <taxon>Bacteria</taxon>
        <taxon>Pseudomonadati</taxon>
        <taxon>Pseudomonadota</taxon>
        <taxon>Gammaproteobacteria</taxon>
        <taxon>Oceanospirillales</taxon>
        <taxon>Alcanivoracaceae</taxon>
        <taxon>Alcanivorax</taxon>
    </lineage>
</organism>
<name>L0WDL7_9GAMM</name>
<dbReference type="FunFam" id="1.10.10.10:FF:000001">
    <property type="entry name" value="LysR family transcriptional regulator"/>
    <property type="match status" value="1"/>
</dbReference>
<dbReference type="PANTHER" id="PTHR30126:SF98">
    <property type="entry name" value="HTH-TYPE TRANSCRIPTIONAL ACTIVATOR BAUR"/>
    <property type="match status" value="1"/>
</dbReference>
<evidence type="ECO:0000256" key="4">
    <source>
        <dbReference type="ARBA" id="ARBA00023163"/>
    </source>
</evidence>
<dbReference type="Pfam" id="PF03466">
    <property type="entry name" value="LysR_substrate"/>
    <property type="match status" value="1"/>
</dbReference>
<proteinExistence type="inferred from homology"/>
<dbReference type="eggNOG" id="COG0583">
    <property type="taxonomic scope" value="Bacteria"/>
</dbReference>
<dbReference type="PROSITE" id="PS50931">
    <property type="entry name" value="HTH_LYSR"/>
    <property type="match status" value="1"/>
</dbReference>
<evidence type="ECO:0000313" key="6">
    <source>
        <dbReference type="EMBL" id="EKF74878.1"/>
    </source>
</evidence>
<protein>
    <submittedName>
        <fullName evidence="6">LysR family transcriptional regulator</fullName>
    </submittedName>
</protein>
<dbReference type="Proteomes" id="UP000010164">
    <property type="component" value="Unassembled WGS sequence"/>
</dbReference>
<sequence>MWQLQQLRHFLVIYDQGSVSAAARQLGLSQPALSRSIGKLEASLGMVLFQRDTRHLRPTDAADALYRQASRVLQENAGLERLALRFREGRAGVVRIGCGPFVPDMLAQLLASPSLTPGIRLDIQVEAFHALQKGLYAYRYDFLVYDMRRRERLPDQDDLVVQPLAPLPLRVVAPAAMACELEGRDETNLIRFVDQQPWALPRVSRDYRRDTADWLTGLLNERGGPDYQLDTISSCLALCRQGRALTLAPDSMVAADVESGALCLAALDAGIDAQPSMYRLRSHPLSDSARQVWQLIARHW</sequence>
<feature type="domain" description="HTH lysR-type" evidence="5">
    <location>
        <begin position="2"/>
        <end position="59"/>
    </location>
</feature>
<keyword evidence="3" id="KW-0238">DNA-binding</keyword>
<keyword evidence="4" id="KW-0804">Transcription</keyword>
<dbReference type="AlphaFoldDB" id="L0WDL7"/>
<evidence type="ECO:0000256" key="1">
    <source>
        <dbReference type="ARBA" id="ARBA00009437"/>
    </source>
</evidence>
<dbReference type="InterPro" id="IPR000847">
    <property type="entry name" value="LysR_HTH_N"/>
</dbReference>
<dbReference type="Gene3D" id="3.40.190.10">
    <property type="entry name" value="Periplasmic binding protein-like II"/>
    <property type="match status" value="2"/>
</dbReference>
<evidence type="ECO:0000256" key="3">
    <source>
        <dbReference type="ARBA" id="ARBA00023125"/>
    </source>
</evidence>
<keyword evidence="7" id="KW-1185">Reference proteome</keyword>
<dbReference type="OrthoDB" id="5289754at2"/>
<dbReference type="SUPFAM" id="SSF53850">
    <property type="entry name" value="Periplasmic binding protein-like II"/>
    <property type="match status" value="1"/>
</dbReference>
<dbReference type="Gene3D" id="1.10.10.10">
    <property type="entry name" value="Winged helix-like DNA-binding domain superfamily/Winged helix DNA-binding domain"/>
    <property type="match status" value="1"/>
</dbReference>
<gene>
    <name evidence="6" type="ORF">A11A3_06585</name>
</gene>
<evidence type="ECO:0000259" key="5">
    <source>
        <dbReference type="PROSITE" id="PS50931"/>
    </source>
</evidence>
<dbReference type="InterPro" id="IPR036388">
    <property type="entry name" value="WH-like_DNA-bd_sf"/>
</dbReference>
<dbReference type="RefSeq" id="WP_008928500.1">
    <property type="nucleotide sequence ID" value="NZ_AMRJ01000007.1"/>
</dbReference>
<reference evidence="6 7" key="1">
    <citation type="journal article" date="2012" name="J. Bacteriol.">
        <title>Genome Sequence of the Alkane-Degrading Bacterium Alcanivorax hongdengensis Type Strain A-11-3.</title>
        <authorList>
            <person name="Lai Q."/>
            <person name="Shao Z."/>
        </authorList>
    </citation>
    <scope>NUCLEOTIDE SEQUENCE [LARGE SCALE GENOMIC DNA]</scope>
    <source>
        <strain evidence="6 7">A-11-3</strain>
    </source>
</reference>
<dbReference type="InterPro" id="IPR005119">
    <property type="entry name" value="LysR_subst-bd"/>
</dbReference>
<dbReference type="SUPFAM" id="SSF46785">
    <property type="entry name" value="Winged helix' DNA-binding domain"/>
    <property type="match status" value="1"/>
</dbReference>
<dbReference type="GO" id="GO:0003700">
    <property type="term" value="F:DNA-binding transcription factor activity"/>
    <property type="evidence" value="ECO:0007669"/>
    <property type="project" value="InterPro"/>
</dbReference>
<comment type="caution">
    <text evidence="6">The sequence shown here is derived from an EMBL/GenBank/DDBJ whole genome shotgun (WGS) entry which is preliminary data.</text>
</comment>
<dbReference type="EMBL" id="AMRJ01000007">
    <property type="protein sequence ID" value="EKF74878.1"/>
    <property type="molecule type" value="Genomic_DNA"/>
</dbReference>
<accession>L0WDL7</accession>